<dbReference type="RefSeq" id="XP_044553145.1">
    <property type="nucleotide sequence ID" value="XM_044690553.1"/>
</dbReference>
<dbReference type="EMBL" id="PYSW02000008">
    <property type="protein sequence ID" value="KAG2389153.1"/>
    <property type="molecule type" value="Genomic_DNA"/>
</dbReference>
<comment type="caution">
    <text evidence="2">The sequence shown here is derived from an EMBL/GenBank/DDBJ whole genome shotgun (WGS) entry which is preliminary data.</text>
</comment>
<organism evidence="2 3">
    <name type="scientific">Naegleria lovaniensis</name>
    <name type="common">Amoeba</name>
    <dbReference type="NCBI Taxonomy" id="51637"/>
    <lineage>
        <taxon>Eukaryota</taxon>
        <taxon>Discoba</taxon>
        <taxon>Heterolobosea</taxon>
        <taxon>Tetramitia</taxon>
        <taxon>Eutetramitia</taxon>
        <taxon>Vahlkampfiidae</taxon>
        <taxon>Naegleria</taxon>
    </lineage>
</organism>
<keyword evidence="3" id="KW-1185">Reference proteome</keyword>
<evidence type="ECO:0000313" key="2">
    <source>
        <dbReference type="EMBL" id="KAG2389153.1"/>
    </source>
</evidence>
<dbReference type="Proteomes" id="UP000816034">
    <property type="component" value="Unassembled WGS sequence"/>
</dbReference>
<dbReference type="AlphaFoldDB" id="A0AA88KP83"/>
<feature type="compositionally biased region" description="Low complexity" evidence="1">
    <location>
        <begin position="346"/>
        <end position="369"/>
    </location>
</feature>
<evidence type="ECO:0000256" key="1">
    <source>
        <dbReference type="SAM" id="MobiDB-lite"/>
    </source>
</evidence>
<protein>
    <submittedName>
        <fullName evidence="2">Uncharacterized protein</fullName>
    </submittedName>
</protein>
<evidence type="ECO:0000313" key="3">
    <source>
        <dbReference type="Proteomes" id="UP000816034"/>
    </source>
</evidence>
<gene>
    <name evidence="2" type="ORF">C9374_014553</name>
</gene>
<accession>A0AA88KP83</accession>
<feature type="region of interest" description="Disordered" evidence="1">
    <location>
        <begin position="329"/>
        <end position="375"/>
    </location>
</feature>
<proteinExistence type="predicted"/>
<dbReference type="GeneID" id="68107006"/>
<reference evidence="2 3" key="1">
    <citation type="journal article" date="2018" name="BMC Genomics">
        <title>The genome of Naegleria lovaniensis, the basis for a comparative approach to unravel pathogenicity factors of the human pathogenic amoeba N. fowleri.</title>
        <authorList>
            <person name="Liechti N."/>
            <person name="Schurch N."/>
            <person name="Bruggmann R."/>
            <person name="Wittwer M."/>
        </authorList>
    </citation>
    <scope>NUCLEOTIDE SEQUENCE [LARGE SCALE GENOMIC DNA]</scope>
    <source>
        <strain evidence="2 3">ATCC 30569</strain>
    </source>
</reference>
<sequence>MTTSTPSLNSLLNTFLKKLKSIPPHSTNFKNINKRFTLNRFTTDVMKSMVQKACRRNNLQDCVNGILELVLPTIIKMNIYSIEIEQLQDYDELYQDFLSKRGVKSYSDSDTSSSSENQVCTTTTVSSHAHYATTKESLKKLKKSRAALKGVLTNILNRIRVIVCEDISIGHSHLMIDIHECLLKISQSTSTTATTSSNASHVYTRNYLLNCIESCCKIGIMLCDSTIVKCRYPSVLRATFYTCPKQDISNEYVPSELNYSKYSSNSSRNEDSESILTSLCHYIREQNDLCFYYLFRYLFECEESGGGGGGELSHRMTLLERRIREELKRTLKNDDKDDDENYMMTGSGSSSSSSSNSSSSNSGSRSNSNTKMNENVSSQQQLYEILFKYFRTVKVSIKKNKVGEFWIFLVHALLHYFGRGRNVQGDESSSSGMIDHCNDDDDLNVQQDNGLNNTWNNNCSSQTEPSRQASTHTIQIIECFREYVKCNFQVHNDYLDIHTSKGRSNGKTKTDFINNGSVVANELSNDPLYLQYKKIYVKVNTQASKVRIKKKK</sequence>
<name>A0AA88KP83_NAELO</name>